<protein>
    <submittedName>
        <fullName evidence="4">Sulfotransfer_1 domain-containing protein</fullName>
    </submittedName>
</protein>
<evidence type="ECO:0000313" key="4">
    <source>
        <dbReference type="WBParaSite" id="NBR_0001810501-mRNA-1"/>
    </source>
</evidence>
<reference evidence="2 3" key="2">
    <citation type="submission" date="2018-11" db="EMBL/GenBank/DDBJ databases">
        <authorList>
            <consortium name="Pathogen Informatics"/>
        </authorList>
    </citation>
    <scope>NUCLEOTIDE SEQUENCE [LARGE SCALE GENOMIC DNA]</scope>
</reference>
<dbReference type="GO" id="GO:1902884">
    <property type="term" value="P:positive regulation of response to oxidative stress"/>
    <property type="evidence" value="ECO:0007669"/>
    <property type="project" value="InterPro"/>
</dbReference>
<evidence type="ECO:0000313" key="3">
    <source>
        <dbReference type="Proteomes" id="UP000271162"/>
    </source>
</evidence>
<dbReference type="WBParaSite" id="NBR_0001810501-mRNA-1">
    <property type="protein sequence ID" value="NBR_0001810501-mRNA-1"/>
    <property type="gene ID" value="NBR_0001810501"/>
</dbReference>
<gene>
    <name evidence="2" type="ORF">NBR_LOCUS18106</name>
</gene>
<dbReference type="PANTHER" id="PTHR22900:SF5">
    <property type="entry name" value="PROTEIN CBG14245"/>
    <property type="match status" value="1"/>
</dbReference>
<sequence length="301" mass="34779">MEEDNPLRQGVVSTRKRRTFVLKVALAFTILLMLVLHLSLKEESSLKDANNAEFFQFHSLSKKQLAEAEEAYKAQKEAIMRDKNYDKVELVRLKNSDPLPARIFPGKNAHEICGYKDNGCIRPFANIRPLIVTAPNHRLMSCVVQKSMSSVMLATMCYLLRGEAFVKAGRSLLLDLGAFGFCENLNNFWSTKDMLLKLNINDPHDMRFTMVTRDPVDRFLSGFIDRCLRAEQYALADIRESRKPELTMEDMHIFPQNWRCELKEYYNNYDFIRYSSDPSGTLLDDLSRILKEQNVGSLFII</sequence>
<keyword evidence="3" id="KW-1185">Reference proteome</keyword>
<proteinExistence type="predicted"/>
<dbReference type="InterPro" id="IPR007669">
    <property type="entry name" value="Chst-1-like"/>
</dbReference>
<evidence type="ECO:0000256" key="1">
    <source>
        <dbReference type="SAM" id="Phobius"/>
    </source>
</evidence>
<reference evidence="4" key="1">
    <citation type="submission" date="2017-02" db="UniProtKB">
        <authorList>
            <consortium name="WormBaseParasite"/>
        </authorList>
    </citation>
    <scope>IDENTIFICATION</scope>
</reference>
<dbReference type="OMA" id="MVTRDPV"/>
<keyword evidence="1" id="KW-0812">Transmembrane</keyword>
<evidence type="ECO:0000313" key="2">
    <source>
        <dbReference type="EMBL" id="VDL81827.1"/>
    </source>
</evidence>
<dbReference type="GO" id="GO:0047756">
    <property type="term" value="F:chondroitin 4-sulfotransferase activity"/>
    <property type="evidence" value="ECO:0007669"/>
    <property type="project" value="InterPro"/>
</dbReference>
<dbReference type="PANTHER" id="PTHR22900">
    <property type="entry name" value="PROTEIN CBG14245-RELATED"/>
    <property type="match status" value="1"/>
</dbReference>
<dbReference type="EMBL" id="UYSL01023181">
    <property type="protein sequence ID" value="VDL81827.1"/>
    <property type="molecule type" value="Genomic_DNA"/>
</dbReference>
<organism evidence="4">
    <name type="scientific">Nippostrongylus brasiliensis</name>
    <name type="common">Rat hookworm</name>
    <dbReference type="NCBI Taxonomy" id="27835"/>
    <lineage>
        <taxon>Eukaryota</taxon>
        <taxon>Metazoa</taxon>
        <taxon>Ecdysozoa</taxon>
        <taxon>Nematoda</taxon>
        <taxon>Chromadorea</taxon>
        <taxon>Rhabditida</taxon>
        <taxon>Rhabditina</taxon>
        <taxon>Rhabditomorpha</taxon>
        <taxon>Strongyloidea</taxon>
        <taxon>Heligmosomidae</taxon>
        <taxon>Nippostrongylus</taxon>
    </lineage>
</organism>
<dbReference type="GO" id="GO:0050650">
    <property type="term" value="P:chondroitin sulfate proteoglycan biosynthetic process"/>
    <property type="evidence" value="ECO:0007669"/>
    <property type="project" value="InterPro"/>
</dbReference>
<accession>A0A0N4YLU8</accession>
<dbReference type="Pfam" id="PF03567">
    <property type="entry name" value="Sulfotransfer_2"/>
    <property type="match status" value="1"/>
</dbReference>
<feature type="transmembrane region" description="Helical" evidence="1">
    <location>
        <begin position="20"/>
        <end position="40"/>
    </location>
</feature>
<keyword evidence="1" id="KW-1133">Transmembrane helix</keyword>
<dbReference type="Proteomes" id="UP000271162">
    <property type="component" value="Unassembled WGS sequence"/>
</dbReference>
<dbReference type="InterPro" id="IPR005331">
    <property type="entry name" value="Sulfotransferase"/>
</dbReference>
<dbReference type="GO" id="GO:0016020">
    <property type="term" value="C:membrane"/>
    <property type="evidence" value="ECO:0007669"/>
    <property type="project" value="InterPro"/>
</dbReference>
<dbReference type="AlphaFoldDB" id="A0A0N4YLU8"/>
<keyword evidence="1" id="KW-0472">Membrane</keyword>
<name>A0A0N4YLU8_NIPBR</name>